<geneLocation type="mitochondrion" evidence="6"/>
<evidence type="ECO:0000313" key="7">
    <source>
        <dbReference type="Proteomes" id="UP000290189"/>
    </source>
</evidence>
<dbReference type="SUPFAM" id="SSF48403">
    <property type="entry name" value="Ankyrin repeat"/>
    <property type="match status" value="1"/>
</dbReference>
<dbReference type="EMBL" id="OVEO01000012">
    <property type="protein sequence ID" value="SPQ99831.1"/>
    <property type="molecule type" value="Genomic_DNA"/>
</dbReference>
<dbReference type="Pfam" id="PF01363">
    <property type="entry name" value="FYVE"/>
    <property type="match status" value="1"/>
</dbReference>
<sequence length="665" mass="73120">MGAANCTGRAGERRRFGLVDIEWTPNAYCKNCELCGLRLRRGRRHHCRSCGRLTCPSCSPRRRPLPQLGLGSHAAHRVCFRCDTKAVNLVDLETTLHSECVSLSRHTSLDAAVGICRTLQQASLHVKFNERLRDWVAARVSTIVVRDLVPVQHALLVRHASGRRVGSIVLDTMALLAACSILQIDQEPSVATLKAQCQNAQSLAIVQAGGLRAALHGDPRWIVVARSTDVVLQSHSSHDLSLLLILVVLRNGLVDAAFRLYNKGGVTCDVGEVAAAGHSALFNDLMHDLNQYSIEIEGVDDDVMNEIARFFWLVPKPNDMESATGWAANIYPDMLAKECALVVAAERYQIHMITKAIASMKRKWDEIVPMMNLLHPAAYWDVVKRVPGLDHLRQLADTDVDKNHVVDQIEGLFFQNGGDAAVINEANWGGDKLLPWASYHAQTRVVQLLVSIPGINVDVLGRGNVTALRRAWLRHLRLRGVYYVLDALIQAGANRTLAGMPLEDDSDDYTDEWDYECVSLSRHTSLDAAVGICRTLQQASLHVKFNERLRDWVAARVSTIVVRDLVPVQHALFVRHASGRRVGSIVLDTMALLAACSILQIDQEPSVATLKALCQNAQSLAIVQAGGLCAALHGDSRCLSSFMAKRGIRAQCRPRAATTRPAGVD</sequence>
<evidence type="ECO:0000256" key="1">
    <source>
        <dbReference type="ARBA" id="ARBA00022723"/>
    </source>
</evidence>
<dbReference type="InterPro" id="IPR011011">
    <property type="entry name" value="Znf_FYVE_PHD"/>
</dbReference>
<dbReference type="InterPro" id="IPR017455">
    <property type="entry name" value="Znf_FYVE-rel"/>
</dbReference>
<evidence type="ECO:0000256" key="3">
    <source>
        <dbReference type="ARBA" id="ARBA00022833"/>
    </source>
</evidence>
<reference evidence="6 7" key="1">
    <citation type="submission" date="2018-03" db="EMBL/GenBank/DDBJ databases">
        <authorList>
            <person name="Fogelqvist J."/>
        </authorList>
    </citation>
    <scope>NUCLEOTIDE SEQUENCE [LARGE SCALE GENOMIC DNA]</scope>
</reference>
<dbReference type="InterPro" id="IPR000306">
    <property type="entry name" value="Znf_FYVE"/>
</dbReference>
<dbReference type="PROSITE" id="PS50178">
    <property type="entry name" value="ZF_FYVE"/>
    <property type="match status" value="1"/>
</dbReference>
<dbReference type="InterPro" id="IPR036770">
    <property type="entry name" value="Ankyrin_rpt-contain_sf"/>
</dbReference>
<dbReference type="Proteomes" id="UP000290189">
    <property type="component" value="Unassembled WGS sequence"/>
</dbReference>
<organism evidence="6 7">
    <name type="scientific">Plasmodiophora brassicae</name>
    <name type="common">Clubroot disease agent</name>
    <dbReference type="NCBI Taxonomy" id="37360"/>
    <lineage>
        <taxon>Eukaryota</taxon>
        <taxon>Sar</taxon>
        <taxon>Rhizaria</taxon>
        <taxon>Endomyxa</taxon>
        <taxon>Phytomyxea</taxon>
        <taxon>Plasmodiophorida</taxon>
        <taxon>Plasmodiophoridae</taxon>
        <taxon>Plasmodiophora</taxon>
    </lineage>
</organism>
<keyword evidence="1" id="KW-0479">Metal-binding</keyword>
<accession>A0A3P3YI08</accession>
<dbReference type="SUPFAM" id="SSF57903">
    <property type="entry name" value="FYVE/PHD zinc finger"/>
    <property type="match status" value="1"/>
</dbReference>
<protein>
    <recommendedName>
        <fullName evidence="5">FYVE-type domain-containing protein</fullName>
    </recommendedName>
</protein>
<dbReference type="SMART" id="SM00064">
    <property type="entry name" value="FYVE"/>
    <property type="match status" value="1"/>
</dbReference>
<keyword evidence="3" id="KW-0862">Zinc</keyword>
<feature type="domain" description="FYVE-type" evidence="5">
    <location>
        <begin position="23"/>
        <end position="82"/>
    </location>
</feature>
<evidence type="ECO:0000259" key="5">
    <source>
        <dbReference type="PROSITE" id="PS50178"/>
    </source>
</evidence>
<dbReference type="GO" id="GO:0008270">
    <property type="term" value="F:zinc ion binding"/>
    <property type="evidence" value="ECO:0007669"/>
    <property type="project" value="UniProtKB-KW"/>
</dbReference>
<dbReference type="InterPro" id="IPR013083">
    <property type="entry name" value="Znf_RING/FYVE/PHD"/>
</dbReference>
<evidence type="ECO:0000313" key="6">
    <source>
        <dbReference type="EMBL" id="SPQ99831.1"/>
    </source>
</evidence>
<keyword evidence="6" id="KW-0496">Mitochondrion</keyword>
<dbReference type="AlphaFoldDB" id="A0A3P3YI08"/>
<proteinExistence type="predicted"/>
<evidence type="ECO:0000256" key="2">
    <source>
        <dbReference type="ARBA" id="ARBA00022771"/>
    </source>
</evidence>
<keyword evidence="2 4" id="KW-0863">Zinc-finger</keyword>
<evidence type="ECO:0000256" key="4">
    <source>
        <dbReference type="PROSITE-ProRule" id="PRU00091"/>
    </source>
</evidence>
<name>A0A3P3YI08_PLABS</name>
<gene>
    <name evidence="6" type="ORF">PLBR_LOCUS7046</name>
</gene>
<dbReference type="Gene3D" id="3.30.40.10">
    <property type="entry name" value="Zinc/RING finger domain, C3HC4 (zinc finger)"/>
    <property type="match status" value="1"/>
</dbReference>